<evidence type="ECO:0000313" key="2">
    <source>
        <dbReference type="EMBL" id="CAG9773845.1"/>
    </source>
</evidence>
<organism evidence="2 3">
    <name type="scientific">Ceutorhynchus assimilis</name>
    <name type="common">cabbage seed weevil</name>
    <dbReference type="NCBI Taxonomy" id="467358"/>
    <lineage>
        <taxon>Eukaryota</taxon>
        <taxon>Metazoa</taxon>
        <taxon>Ecdysozoa</taxon>
        <taxon>Arthropoda</taxon>
        <taxon>Hexapoda</taxon>
        <taxon>Insecta</taxon>
        <taxon>Pterygota</taxon>
        <taxon>Neoptera</taxon>
        <taxon>Endopterygota</taxon>
        <taxon>Coleoptera</taxon>
        <taxon>Polyphaga</taxon>
        <taxon>Cucujiformia</taxon>
        <taxon>Curculionidae</taxon>
        <taxon>Ceutorhynchinae</taxon>
        <taxon>Ceutorhynchus</taxon>
    </lineage>
</organism>
<keyword evidence="3" id="KW-1185">Reference proteome</keyword>
<dbReference type="EMBL" id="OU892285">
    <property type="protein sequence ID" value="CAG9773845.1"/>
    <property type="molecule type" value="Genomic_DNA"/>
</dbReference>
<evidence type="ECO:0000259" key="1">
    <source>
        <dbReference type="Pfam" id="PF14846"/>
    </source>
</evidence>
<dbReference type="Pfam" id="PF14846">
    <property type="entry name" value="DUF4485"/>
    <property type="match status" value="1"/>
</dbReference>
<dbReference type="OrthoDB" id="6599787at2759"/>
<accession>A0A9N9MY62</accession>
<protein>
    <recommendedName>
        <fullName evidence="1">DUF4485 domain-containing protein</fullName>
    </recommendedName>
</protein>
<dbReference type="InterPro" id="IPR027831">
    <property type="entry name" value="DUF4485"/>
</dbReference>
<dbReference type="AlphaFoldDB" id="A0A9N9MY62"/>
<feature type="domain" description="DUF4485" evidence="1">
    <location>
        <begin position="19"/>
        <end position="86"/>
    </location>
</feature>
<gene>
    <name evidence="2" type="ORF">CEUTPL_LOCUS14231</name>
</gene>
<reference evidence="2" key="1">
    <citation type="submission" date="2022-01" db="EMBL/GenBank/DDBJ databases">
        <authorList>
            <person name="King R."/>
        </authorList>
    </citation>
    <scope>NUCLEOTIDE SEQUENCE</scope>
</reference>
<proteinExistence type="predicted"/>
<evidence type="ECO:0000313" key="3">
    <source>
        <dbReference type="Proteomes" id="UP001152799"/>
    </source>
</evidence>
<sequence length="141" mass="16100">MSERPEITQKKPAPVDIYDEEFHNNLKIAKGFISELGSRGDKQICRKWIQKLVNLKSDNPVVKKNRNSFFKYLLWVMEQAIKDSAFKIEGDGKQGATDDDSFMCKWSSDKRTYMAAKPLPGLGTLVYMAVSKDPTLGWDHP</sequence>
<dbReference type="Proteomes" id="UP001152799">
    <property type="component" value="Chromosome 9"/>
</dbReference>
<name>A0A9N9MY62_9CUCU</name>